<reference evidence="4" key="1">
    <citation type="submission" date="2017-02" db="UniProtKB">
        <authorList>
            <consortium name="WormBaseParasite"/>
        </authorList>
    </citation>
    <scope>IDENTIFICATION</scope>
</reference>
<evidence type="ECO:0000313" key="3">
    <source>
        <dbReference type="Proteomes" id="UP000267027"/>
    </source>
</evidence>
<dbReference type="AlphaFoldDB" id="A0A0R3Q0U7"/>
<gene>
    <name evidence="2" type="ORF">ACOC_LOCUS12579</name>
</gene>
<reference evidence="2 3" key="2">
    <citation type="submission" date="2018-11" db="EMBL/GenBank/DDBJ databases">
        <authorList>
            <consortium name="Pathogen Informatics"/>
        </authorList>
    </citation>
    <scope>NUCLEOTIDE SEQUENCE [LARGE SCALE GENOMIC DNA]</scope>
    <source>
        <strain evidence="2 3">Costa Rica</strain>
    </source>
</reference>
<evidence type="ECO:0000256" key="1">
    <source>
        <dbReference type="SAM" id="MobiDB-lite"/>
    </source>
</evidence>
<evidence type="ECO:0000313" key="4">
    <source>
        <dbReference type="WBParaSite" id="ACOC_0001257801-mRNA-1"/>
    </source>
</evidence>
<feature type="compositionally biased region" description="Low complexity" evidence="1">
    <location>
        <begin position="139"/>
        <end position="152"/>
    </location>
</feature>
<dbReference type="WBParaSite" id="ACOC_0001257801-mRNA-1">
    <property type="protein sequence ID" value="ACOC_0001257801-mRNA-1"/>
    <property type="gene ID" value="ACOC_0001257801"/>
</dbReference>
<keyword evidence="3" id="KW-1185">Reference proteome</keyword>
<feature type="region of interest" description="Disordered" evidence="1">
    <location>
        <begin position="136"/>
        <end position="191"/>
    </location>
</feature>
<evidence type="ECO:0000313" key="2">
    <source>
        <dbReference type="EMBL" id="VDM64164.1"/>
    </source>
</evidence>
<dbReference type="Proteomes" id="UP000267027">
    <property type="component" value="Unassembled WGS sequence"/>
</dbReference>
<accession>A0A0R3Q0U7</accession>
<dbReference type="EMBL" id="UYYA01005104">
    <property type="protein sequence ID" value="VDM64164.1"/>
    <property type="molecule type" value="Genomic_DNA"/>
</dbReference>
<sequence length="232" mass="25902">MYFIFFHQYIIRDARWDPVEKLAKATVPSLSSMINEFVTLEIMLEKRNIVNYLNRKYSGPFKLRRIRDFELRGAFTAAGGIADGQTPSTGNLVSTKVSLLNYEILMVQFPTLQVLVNELLFLAIVKSHSETKVKKECSGAHGSSSGIPSSVSNFPTNSAETGKTSDSTMLPRKEIERDHTPPPGEDTNFYANKYESSSQYGVTVSKCHMYCVKCFDALPPEGISPSENPNDQ</sequence>
<organism evidence="4">
    <name type="scientific">Angiostrongylus costaricensis</name>
    <name type="common">Nematode worm</name>
    <dbReference type="NCBI Taxonomy" id="334426"/>
    <lineage>
        <taxon>Eukaryota</taxon>
        <taxon>Metazoa</taxon>
        <taxon>Ecdysozoa</taxon>
        <taxon>Nematoda</taxon>
        <taxon>Chromadorea</taxon>
        <taxon>Rhabditida</taxon>
        <taxon>Rhabditina</taxon>
        <taxon>Rhabditomorpha</taxon>
        <taxon>Strongyloidea</taxon>
        <taxon>Metastrongylidae</taxon>
        <taxon>Angiostrongylus</taxon>
    </lineage>
</organism>
<name>A0A0R3Q0U7_ANGCS</name>
<feature type="compositionally biased region" description="Polar residues" evidence="1">
    <location>
        <begin position="153"/>
        <end position="168"/>
    </location>
</feature>
<protein>
    <submittedName>
        <fullName evidence="4">MRG domain-containing protein</fullName>
    </submittedName>
</protein>
<proteinExistence type="predicted"/>
<feature type="compositionally biased region" description="Basic and acidic residues" evidence="1">
    <location>
        <begin position="171"/>
        <end position="180"/>
    </location>
</feature>
<dbReference type="STRING" id="334426.A0A0R3Q0U7"/>